<evidence type="ECO:0000256" key="4">
    <source>
        <dbReference type="ARBA" id="ARBA00022840"/>
    </source>
</evidence>
<dbReference type="InterPro" id="IPR027417">
    <property type="entry name" value="P-loop_NTPase"/>
</dbReference>
<dbReference type="Pfam" id="PF00005">
    <property type="entry name" value="ABC_tran"/>
    <property type="match status" value="1"/>
</dbReference>
<dbReference type="Gene3D" id="3.40.50.300">
    <property type="entry name" value="P-loop containing nucleotide triphosphate hydrolases"/>
    <property type="match status" value="1"/>
</dbReference>
<dbReference type="InterPro" id="IPR017871">
    <property type="entry name" value="ABC_transporter-like_CS"/>
</dbReference>
<dbReference type="KEGG" id="mmes:MMSR116_06375"/>
<evidence type="ECO:0000256" key="3">
    <source>
        <dbReference type="ARBA" id="ARBA00022741"/>
    </source>
</evidence>
<evidence type="ECO:0000259" key="5">
    <source>
        <dbReference type="PROSITE" id="PS50893"/>
    </source>
</evidence>
<evidence type="ECO:0000313" key="7">
    <source>
        <dbReference type="Proteomes" id="UP000012488"/>
    </source>
</evidence>
<dbReference type="Proteomes" id="UP000012488">
    <property type="component" value="Chromosome"/>
</dbReference>
<keyword evidence="4 6" id="KW-0067">ATP-binding</keyword>
<keyword evidence="3" id="KW-0547">Nucleotide-binding</keyword>
<reference evidence="6 7" key="2">
    <citation type="journal article" date="2013" name="Genome Announc.">
        <title>Draft Genome Sequence of Methylobacterium mesophilicum Strain SR1.6/6, Isolated from Citrus sinensis.</title>
        <authorList>
            <person name="Marinho Almeida D."/>
            <person name="Dini-Andreote F."/>
            <person name="Camargo Neves A.A."/>
            <person name="Juca Ramos R.T."/>
            <person name="Andreote F.D."/>
            <person name="Carneiro A.R."/>
            <person name="Oliveira de Souza Lima A."/>
            <person name="Caracciolo Gomes de Sa P.H."/>
            <person name="Ribeiro Barbosa M.S."/>
            <person name="Araujo W.L."/>
            <person name="Silva A."/>
        </authorList>
    </citation>
    <scope>NUCLEOTIDE SEQUENCE [LARGE SCALE GENOMIC DNA]</scope>
    <source>
        <strain evidence="6 7">SR1.6/6</strain>
    </source>
</reference>
<feature type="domain" description="ABC transporter" evidence="5">
    <location>
        <begin position="2"/>
        <end position="233"/>
    </location>
</feature>
<dbReference type="InterPro" id="IPR050166">
    <property type="entry name" value="ABC_transporter_ATP-bind"/>
</dbReference>
<dbReference type="SUPFAM" id="SSF52540">
    <property type="entry name" value="P-loop containing nucleoside triphosphate hydrolases"/>
    <property type="match status" value="1"/>
</dbReference>
<dbReference type="OrthoDB" id="9797536at2"/>
<dbReference type="CDD" id="cd03293">
    <property type="entry name" value="ABC_NrtD_SsuB_transporters"/>
    <property type="match status" value="1"/>
</dbReference>
<accession>A0A6B9FEY7</accession>
<dbReference type="EMBL" id="CP043538">
    <property type="protein sequence ID" value="QGY01571.1"/>
    <property type="molecule type" value="Genomic_DNA"/>
</dbReference>
<reference evidence="6 7" key="1">
    <citation type="journal article" date="2012" name="Genet. Mol. Biol.">
        <title>Analysis of 16S rRNA and mxaF genes revealing insights into Methylobacterium niche-specific plant association.</title>
        <authorList>
            <person name="Dourado M.N."/>
            <person name="Andreote F.D."/>
            <person name="Dini-Andreote F."/>
            <person name="Conti R."/>
            <person name="Araujo J.M."/>
            <person name="Araujo W.L."/>
        </authorList>
    </citation>
    <scope>NUCLEOTIDE SEQUENCE [LARGE SCALE GENOMIC DNA]</scope>
    <source>
        <strain evidence="6 7">SR1.6/6</strain>
    </source>
</reference>
<evidence type="ECO:0000256" key="1">
    <source>
        <dbReference type="ARBA" id="ARBA00005417"/>
    </source>
</evidence>
<dbReference type="PROSITE" id="PS00211">
    <property type="entry name" value="ABC_TRANSPORTER_1"/>
    <property type="match status" value="1"/>
</dbReference>
<dbReference type="InterPro" id="IPR003439">
    <property type="entry name" value="ABC_transporter-like_ATP-bd"/>
</dbReference>
<keyword evidence="2" id="KW-0813">Transport</keyword>
<sequence>MIELRGIRKLFGRGGREVCAVDGVDLTIAAHSIVALIGPSGCGKSTLLNMTAGLYKPSGGQIHYDGHLVTDVNTDVGYMTQKDNLLPWRHVLDNVALPLELAGHPRDERYAAAGRLLKQVGLDGFETKFPSELSGGMRKRVALARMLLYEPRTLLLDEPFAALDAQLRIAMHDLLLRLWGERRQTIVLVTHDLMEAITLADRVVVFTRRPARVALCQDIPLSRPRDVQEIRFTPEFHDIYSALWERLREEYDEGRL</sequence>
<evidence type="ECO:0000313" key="6">
    <source>
        <dbReference type="EMBL" id="QGY01571.1"/>
    </source>
</evidence>
<dbReference type="RefSeq" id="WP_010683309.1">
    <property type="nucleotide sequence ID" value="NZ_CP043538.1"/>
</dbReference>
<gene>
    <name evidence="6" type="ORF">MMSR116_06375</name>
</gene>
<organism evidence="6 7">
    <name type="scientific">Methylobacterium mesophilicum SR1.6/6</name>
    <dbReference type="NCBI Taxonomy" id="908290"/>
    <lineage>
        <taxon>Bacteria</taxon>
        <taxon>Pseudomonadati</taxon>
        <taxon>Pseudomonadota</taxon>
        <taxon>Alphaproteobacteria</taxon>
        <taxon>Hyphomicrobiales</taxon>
        <taxon>Methylobacteriaceae</taxon>
        <taxon>Methylobacterium</taxon>
    </lineage>
</organism>
<proteinExistence type="inferred from homology"/>
<dbReference type="PANTHER" id="PTHR42788:SF13">
    <property type="entry name" value="ALIPHATIC SULFONATES IMPORT ATP-BINDING PROTEIN SSUB"/>
    <property type="match status" value="1"/>
</dbReference>
<dbReference type="PROSITE" id="PS50893">
    <property type="entry name" value="ABC_TRANSPORTER_2"/>
    <property type="match status" value="1"/>
</dbReference>
<dbReference type="InterPro" id="IPR003593">
    <property type="entry name" value="AAA+_ATPase"/>
</dbReference>
<protein>
    <submittedName>
        <fullName evidence="6">ABC transporter ATP-binding protein</fullName>
    </submittedName>
</protein>
<dbReference type="AlphaFoldDB" id="A0A6B9FEY7"/>
<evidence type="ECO:0000256" key="2">
    <source>
        <dbReference type="ARBA" id="ARBA00022448"/>
    </source>
</evidence>
<dbReference type="PANTHER" id="PTHR42788">
    <property type="entry name" value="TAURINE IMPORT ATP-BINDING PROTEIN-RELATED"/>
    <property type="match status" value="1"/>
</dbReference>
<dbReference type="GO" id="GO:0005524">
    <property type="term" value="F:ATP binding"/>
    <property type="evidence" value="ECO:0007669"/>
    <property type="project" value="UniProtKB-KW"/>
</dbReference>
<name>A0A6B9FEY7_9HYPH</name>
<dbReference type="SMART" id="SM00382">
    <property type="entry name" value="AAA"/>
    <property type="match status" value="1"/>
</dbReference>
<dbReference type="GO" id="GO:0016887">
    <property type="term" value="F:ATP hydrolysis activity"/>
    <property type="evidence" value="ECO:0007669"/>
    <property type="project" value="InterPro"/>
</dbReference>
<comment type="similarity">
    <text evidence="1">Belongs to the ABC transporter superfamily.</text>
</comment>